<feature type="compositionally biased region" description="Basic and acidic residues" evidence="1">
    <location>
        <begin position="422"/>
        <end position="432"/>
    </location>
</feature>
<protein>
    <submittedName>
        <fullName evidence="2">Uncharacterized protein</fullName>
    </submittedName>
</protein>
<gene>
    <name evidence="2" type="ORF">SEMRO_357_G125720.1</name>
</gene>
<keyword evidence="3" id="KW-1185">Reference proteome</keyword>
<proteinExistence type="predicted"/>
<dbReference type="Proteomes" id="UP001153069">
    <property type="component" value="Unassembled WGS sequence"/>
</dbReference>
<dbReference type="EMBL" id="CAICTM010000356">
    <property type="protein sequence ID" value="CAB9508720.1"/>
    <property type="molecule type" value="Genomic_DNA"/>
</dbReference>
<dbReference type="AlphaFoldDB" id="A0A9N8HDU3"/>
<feature type="region of interest" description="Disordered" evidence="1">
    <location>
        <begin position="419"/>
        <end position="448"/>
    </location>
</feature>
<organism evidence="2 3">
    <name type="scientific">Seminavis robusta</name>
    <dbReference type="NCBI Taxonomy" id="568900"/>
    <lineage>
        <taxon>Eukaryota</taxon>
        <taxon>Sar</taxon>
        <taxon>Stramenopiles</taxon>
        <taxon>Ochrophyta</taxon>
        <taxon>Bacillariophyta</taxon>
        <taxon>Bacillariophyceae</taxon>
        <taxon>Bacillariophycidae</taxon>
        <taxon>Naviculales</taxon>
        <taxon>Naviculaceae</taxon>
        <taxon>Seminavis</taxon>
    </lineage>
</organism>
<accession>A0A9N8HDU3</accession>
<evidence type="ECO:0000313" key="2">
    <source>
        <dbReference type="EMBL" id="CAB9508720.1"/>
    </source>
</evidence>
<feature type="region of interest" description="Disordered" evidence="1">
    <location>
        <begin position="24"/>
        <end position="78"/>
    </location>
</feature>
<comment type="caution">
    <text evidence="2">The sequence shown here is derived from an EMBL/GenBank/DDBJ whole genome shotgun (WGS) entry which is preliminary data.</text>
</comment>
<name>A0A9N8HDU3_9STRA</name>
<evidence type="ECO:0000313" key="3">
    <source>
        <dbReference type="Proteomes" id="UP001153069"/>
    </source>
</evidence>
<sequence>MVAFCQICEDIEYLRHNQNFDTLDQFASENPPQDDDTKPPNTPRPNTIAPSDTLAPLDPLEEPLKPGERGANGEVGAGKTPTYIASKNGWMFGIQQALEAVQQIMTGFYGTECPAEPLIGTACASVKTAGFIIALGAVAAAKRIYDYAEFRYIQDDTISDSQVAEMYENTRKTFTNQKILHQGLIDLGTLNSDVQARTNGQLATLQAGVNTAVANTNSILNNIETHNSNLRQGLDYNFTAVTNGLATTLTNTESLLSDVQQLLQEVGRTSAPTADPAARRLLEEDHAADMPTRISCGFDVPNTSEDKKTLFISEGRRKKEDTGVHLKLENSCTKGLKVDVSVYSNELEESTSALVAASTDIQRGIQTPKIHLSPNICQGDDFSCVSTGSTNKRIYTIHVRAANELGTMDEDMCRVVVAPEAGDSRNESRELRGQQASHHMPRDEIEDPTLEDFEVGRLSLLRMSAC</sequence>
<evidence type="ECO:0000256" key="1">
    <source>
        <dbReference type="SAM" id="MobiDB-lite"/>
    </source>
</evidence>
<reference evidence="2" key="1">
    <citation type="submission" date="2020-06" db="EMBL/GenBank/DDBJ databases">
        <authorList>
            <consortium name="Plant Systems Biology data submission"/>
        </authorList>
    </citation>
    <scope>NUCLEOTIDE SEQUENCE</scope>
    <source>
        <strain evidence="2">D6</strain>
    </source>
</reference>